<dbReference type="Proteomes" id="UP000531559">
    <property type="component" value="Unassembled WGS sequence"/>
</dbReference>
<proteinExistence type="predicted"/>
<name>A0A7K7WUC3_9AVES</name>
<evidence type="ECO:0000259" key="2">
    <source>
        <dbReference type="PROSITE" id="PS51186"/>
    </source>
</evidence>
<evidence type="ECO:0000256" key="1">
    <source>
        <dbReference type="ARBA" id="ARBA00022679"/>
    </source>
</evidence>
<keyword evidence="1 3" id="KW-0808">Transferase</keyword>
<dbReference type="InterPro" id="IPR000182">
    <property type="entry name" value="GNAT_dom"/>
</dbReference>
<dbReference type="AlphaFoldDB" id="A0A7K7WUC3"/>
<dbReference type="InterPro" id="IPR050769">
    <property type="entry name" value="NAT_camello-type"/>
</dbReference>
<keyword evidence="4" id="KW-1185">Reference proteome</keyword>
<protein>
    <submittedName>
        <fullName evidence="3">CMLO5 acetyltransferase</fullName>
    </submittedName>
</protein>
<reference evidence="3 4" key="1">
    <citation type="submission" date="2019-09" db="EMBL/GenBank/DDBJ databases">
        <title>Bird 10,000 Genomes (B10K) Project - Family phase.</title>
        <authorList>
            <person name="Zhang G."/>
        </authorList>
    </citation>
    <scope>NUCLEOTIDE SEQUENCE [LARGE SCALE GENOMIC DNA]</scope>
    <source>
        <strain evidence="3">B10K-MSB-01</strain>
    </source>
</reference>
<dbReference type="EMBL" id="VZSV01000449">
    <property type="protein sequence ID" value="NXA56975.1"/>
    <property type="molecule type" value="Genomic_DNA"/>
</dbReference>
<dbReference type="PANTHER" id="PTHR13947:SF58">
    <property type="entry name" value="8B (PUTATIVE,_PSEUDO-RELATED"/>
    <property type="match status" value="1"/>
</dbReference>
<feature type="domain" description="N-acetyltransferase" evidence="2">
    <location>
        <begin position="1"/>
        <end position="86"/>
    </location>
</feature>
<dbReference type="GO" id="GO:0008080">
    <property type="term" value="F:N-acetyltransferase activity"/>
    <property type="evidence" value="ECO:0007669"/>
    <property type="project" value="InterPro"/>
</dbReference>
<comment type="caution">
    <text evidence="3">The sequence shown here is derived from an EMBL/GenBank/DDBJ whole genome shotgun (WGS) entry which is preliminary data.</text>
</comment>
<dbReference type="InterPro" id="IPR016181">
    <property type="entry name" value="Acyl_CoA_acyltransferase"/>
</dbReference>
<dbReference type="OrthoDB" id="41532at2759"/>
<accession>A0A7K7WUC3</accession>
<feature type="non-terminal residue" evidence="3">
    <location>
        <position position="87"/>
    </location>
</feature>
<evidence type="ECO:0000313" key="4">
    <source>
        <dbReference type="Proteomes" id="UP000531559"/>
    </source>
</evidence>
<dbReference type="CDD" id="cd04301">
    <property type="entry name" value="NAT_SF"/>
    <property type="match status" value="1"/>
</dbReference>
<feature type="non-terminal residue" evidence="3">
    <location>
        <position position="1"/>
    </location>
</feature>
<organism evidence="3 4">
    <name type="scientific">Nothocercus julius</name>
    <dbReference type="NCBI Taxonomy" id="2585813"/>
    <lineage>
        <taxon>Eukaryota</taxon>
        <taxon>Metazoa</taxon>
        <taxon>Chordata</taxon>
        <taxon>Craniata</taxon>
        <taxon>Vertebrata</taxon>
        <taxon>Euteleostomi</taxon>
        <taxon>Archelosauria</taxon>
        <taxon>Archosauria</taxon>
        <taxon>Dinosauria</taxon>
        <taxon>Saurischia</taxon>
        <taxon>Theropoda</taxon>
        <taxon>Coelurosauria</taxon>
        <taxon>Aves</taxon>
        <taxon>Palaeognathae</taxon>
        <taxon>Tinamiformes</taxon>
        <taxon>Tinamidae</taxon>
        <taxon>Nothocercus</taxon>
    </lineage>
</organism>
<dbReference type="PROSITE" id="PS51186">
    <property type="entry name" value="GNAT"/>
    <property type="match status" value="1"/>
</dbReference>
<gene>
    <name evidence="3" type="primary">Cml5</name>
    <name evidence="3" type="ORF">NOTJUL_R14550</name>
</gene>
<sequence>LELKRMSVAREQRGRGVARALAQQVLALARARGHRTVELSTSVVQEPAQRLYEGLGFRRYKAVSPSLLARLLRFQILHYRCELPPPS</sequence>
<dbReference type="PANTHER" id="PTHR13947">
    <property type="entry name" value="GNAT FAMILY N-ACETYLTRANSFERASE"/>
    <property type="match status" value="1"/>
</dbReference>
<dbReference type="Pfam" id="PF00583">
    <property type="entry name" value="Acetyltransf_1"/>
    <property type="match status" value="1"/>
</dbReference>
<dbReference type="SUPFAM" id="SSF55729">
    <property type="entry name" value="Acyl-CoA N-acyltransferases (Nat)"/>
    <property type="match status" value="1"/>
</dbReference>
<evidence type="ECO:0000313" key="3">
    <source>
        <dbReference type="EMBL" id="NXA56975.1"/>
    </source>
</evidence>
<dbReference type="Gene3D" id="3.40.630.30">
    <property type="match status" value="1"/>
</dbReference>